<keyword evidence="6" id="KW-0627">Porphyrin biosynthesis</keyword>
<comment type="similarity">
    <text evidence="2">Belongs to the aerobic coproporphyrinogen-III oxidase family.</text>
</comment>
<dbReference type="GO" id="GO:0005737">
    <property type="term" value="C:cytoplasm"/>
    <property type="evidence" value="ECO:0007669"/>
    <property type="project" value="TreeGrafter"/>
</dbReference>
<dbReference type="PROSITE" id="PS01021">
    <property type="entry name" value="COPROGEN_OXIDASE"/>
    <property type="match status" value="1"/>
</dbReference>
<dbReference type="Proteomes" id="UP000019484">
    <property type="component" value="Unassembled WGS sequence"/>
</dbReference>
<dbReference type="UniPathway" id="UPA00251">
    <property type="reaction ID" value="UER00322"/>
</dbReference>
<dbReference type="NCBIfam" id="NF003727">
    <property type="entry name" value="PRK05330.1"/>
    <property type="match status" value="1"/>
</dbReference>
<dbReference type="PANTHER" id="PTHR10755:SF0">
    <property type="entry name" value="OXYGEN-DEPENDENT COPROPORPHYRINOGEN-III OXIDASE, MITOCHONDRIAL"/>
    <property type="match status" value="1"/>
</dbReference>
<comment type="subunit">
    <text evidence="3">Homodimer.</text>
</comment>
<comment type="pathway">
    <text evidence="1">Porphyrin-containing compound metabolism; protoporphyrin-IX biosynthesis; protoporphyrinogen-IX from coproporphyrinogen-III (O2 route): step 1/1.</text>
</comment>
<organism evidence="7 8">
    <name type="scientific">Capronia coronata CBS 617.96</name>
    <dbReference type="NCBI Taxonomy" id="1182541"/>
    <lineage>
        <taxon>Eukaryota</taxon>
        <taxon>Fungi</taxon>
        <taxon>Dikarya</taxon>
        <taxon>Ascomycota</taxon>
        <taxon>Pezizomycotina</taxon>
        <taxon>Eurotiomycetes</taxon>
        <taxon>Chaetothyriomycetidae</taxon>
        <taxon>Chaetothyriales</taxon>
        <taxon>Herpotrichiellaceae</taxon>
        <taxon>Capronia</taxon>
    </lineage>
</organism>
<comment type="caution">
    <text evidence="7">The sequence shown here is derived from an EMBL/GenBank/DDBJ whole genome shotgun (WGS) entry which is preliminary data.</text>
</comment>
<evidence type="ECO:0000256" key="5">
    <source>
        <dbReference type="ARBA" id="ARBA00023002"/>
    </source>
</evidence>
<dbReference type="Gene3D" id="3.40.1500.10">
    <property type="entry name" value="Coproporphyrinogen III oxidase, aerobic"/>
    <property type="match status" value="1"/>
</dbReference>
<dbReference type="InterPro" id="IPR001260">
    <property type="entry name" value="Coprogen_oxidase_aer"/>
</dbReference>
<evidence type="ECO:0000313" key="7">
    <source>
        <dbReference type="EMBL" id="EXJ85420.1"/>
    </source>
</evidence>
<dbReference type="EC" id="1.3.3.3" evidence="4"/>
<dbReference type="PRINTS" id="PR00073">
    <property type="entry name" value="COPRGNOXDASE"/>
</dbReference>
<dbReference type="GO" id="GO:0004109">
    <property type="term" value="F:coproporphyrinogen oxidase activity"/>
    <property type="evidence" value="ECO:0007669"/>
    <property type="project" value="UniProtKB-EC"/>
</dbReference>
<reference evidence="7 8" key="1">
    <citation type="submission" date="2013-03" db="EMBL/GenBank/DDBJ databases">
        <title>The Genome Sequence of Capronia coronata CBS 617.96.</title>
        <authorList>
            <consortium name="The Broad Institute Genomics Platform"/>
            <person name="Cuomo C."/>
            <person name="de Hoog S."/>
            <person name="Gorbushina A."/>
            <person name="Walker B."/>
            <person name="Young S.K."/>
            <person name="Zeng Q."/>
            <person name="Gargeya S."/>
            <person name="Fitzgerald M."/>
            <person name="Haas B."/>
            <person name="Abouelleil A."/>
            <person name="Allen A.W."/>
            <person name="Alvarado L."/>
            <person name="Arachchi H.M."/>
            <person name="Berlin A.M."/>
            <person name="Chapman S.B."/>
            <person name="Gainer-Dewar J."/>
            <person name="Goldberg J."/>
            <person name="Griggs A."/>
            <person name="Gujja S."/>
            <person name="Hansen M."/>
            <person name="Howarth C."/>
            <person name="Imamovic A."/>
            <person name="Ireland A."/>
            <person name="Larimer J."/>
            <person name="McCowan C."/>
            <person name="Murphy C."/>
            <person name="Pearson M."/>
            <person name="Poon T.W."/>
            <person name="Priest M."/>
            <person name="Roberts A."/>
            <person name="Saif S."/>
            <person name="Shea T."/>
            <person name="Sisk P."/>
            <person name="Sykes S."/>
            <person name="Wortman J."/>
            <person name="Nusbaum C."/>
            <person name="Birren B."/>
        </authorList>
    </citation>
    <scope>NUCLEOTIDE SEQUENCE [LARGE SCALE GENOMIC DNA]</scope>
    <source>
        <strain evidence="7 8">CBS 617.96</strain>
    </source>
</reference>
<dbReference type="GO" id="GO:0006782">
    <property type="term" value="P:protoporphyrinogen IX biosynthetic process"/>
    <property type="evidence" value="ECO:0007669"/>
    <property type="project" value="UniProtKB-UniPathway"/>
</dbReference>
<dbReference type="InterPro" id="IPR018375">
    <property type="entry name" value="Coprogen_oxidase_CS"/>
</dbReference>
<gene>
    <name evidence="7" type="ORF">A1O1_05784</name>
</gene>
<dbReference type="eggNOG" id="KOG1518">
    <property type="taxonomic scope" value="Eukaryota"/>
</dbReference>
<dbReference type="HOGENOM" id="CLU_026169_0_0_1"/>
<evidence type="ECO:0000256" key="6">
    <source>
        <dbReference type="ARBA" id="ARBA00023244"/>
    </source>
</evidence>
<dbReference type="AlphaFoldDB" id="W9Y734"/>
<proteinExistence type="inferred from homology"/>
<sequence>MSFSRPSWGSFRAMHATRFGAAVPRRQSSLCPRSYTTSSTRTSPSLASFPQSRRTIWHPYLVTSLGAVLVGVSIYLVQPGHVAANDSPPVQQVSLAEVDEVTKRRTKITRKSPMRLRMEALIQEHQNRIVFALENIDGSKFKRDEWARPHGGGGTSCVLQDGNVFEKAGVNTSIVYGELPRPAIEKMRADHKSFVDSDVETLNFFAAGISLVLHPHNPMAPTVHLNYRYFETSDPRDPINATGTSQQNWWFGGGTDLTPSYLFEEDAAHFHKTIKAACDKHDKDYYPRFKKWCDEYFRIPHRNESRGIGGIFFDDLDATAQPTSKNPQEDIFQFVVSSLESFLPAYLPIIKRRKDMPYLPEQKLWQQIRRGRYVEFNLINDRGTSFGLRTPGARVESILMSLPLTARWEYMHPVCGTGVQETADEESDQNYEKEKELMEILKHPKEWA</sequence>
<dbReference type="GeneID" id="19160657"/>
<accession>W9Y734</accession>
<keyword evidence="8" id="KW-1185">Reference proteome</keyword>
<dbReference type="InterPro" id="IPR036406">
    <property type="entry name" value="Coprogen_oxidase_aer_sf"/>
</dbReference>
<dbReference type="STRING" id="1182541.W9Y734"/>
<evidence type="ECO:0000256" key="2">
    <source>
        <dbReference type="ARBA" id="ARBA00010644"/>
    </source>
</evidence>
<keyword evidence="5" id="KW-0560">Oxidoreductase</keyword>
<dbReference type="SUPFAM" id="SSF102886">
    <property type="entry name" value="Coproporphyrinogen III oxidase"/>
    <property type="match status" value="1"/>
</dbReference>
<evidence type="ECO:0000256" key="1">
    <source>
        <dbReference type="ARBA" id="ARBA00005168"/>
    </source>
</evidence>
<dbReference type="FunFam" id="3.40.1500.10:FF:000004">
    <property type="entry name" value="Coproporphyrinogen III oxidase, mitochondrial"/>
    <property type="match status" value="1"/>
</dbReference>
<evidence type="ECO:0000256" key="3">
    <source>
        <dbReference type="ARBA" id="ARBA00011738"/>
    </source>
</evidence>
<evidence type="ECO:0000256" key="4">
    <source>
        <dbReference type="ARBA" id="ARBA00012869"/>
    </source>
</evidence>
<protein>
    <recommendedName>
        <fullName evidence="4">coproporphyrinogen oxidase</fullName>
        <ecNumber evidence="4">1.3.3.3</ecNumber>
    </recommendedName>
</protein>
<dbReference type="RefSeq" id="XP_007724858.1">
    <property type="nucleotide sequence ID" value="XM_007726668.1"/>
</dbReference>
<dbReference type="Pfam" id="PF01218">
    <property type="entry name" value="Coprogen_oxidas"/>
    <property type="match status" value="1"/>
</dbReference>
<dbReference type="OrthoDB" id="15318at2759"/>
<dbReference type="PANTHER" id="PTHR10755">
    <property type="entry name" value="COPROPORPHYRINOGEN III OXIDASE, MITOCHONDRIAL"/>
    <property type="match status" value="1"/>
</dbReference>
<name>W9Y734_9EURO</name>
<dbReference type="EMBL" id="AMWN01000005">
    <property type="protein sequence ID" value="EXJ85420.1"/>
    <property type="molecule type" value="Genomic_DNA"/>
</dbReference>
<evidence type="ECO:0000313" key="8">
    <source>
        <dbReference type="Proteomes" id="UP000019484"/>
    </source>
</evidence>